<proteinExistence type="predicted"/>
<reference evidence="3 4" key="1">
    <citation type="journal article" date="2019" name="Nat. Ecol. Evol.">
        <title>Megaphylogeny resolves global patterns of mushroom evolution.</title>
        <authorList>
            <person name="Varga T."/>
            <person name="Krizsan K."/>
            <person name="Foldi C."/>
            <person name="Dima B."/>
            <person name="Sanchez-Garcia M."/>
            <person name="Sanchez-Ramirez S."/>
            <person name="Szollosi G.J."/>
            <person name="Szarkandi J.G."/>
            <person name="Papp V."/>
            <person name="Albert L."/>
            <person name="Andreopoulos W."/>
            <person name="Angelini C."/>
            <person name="Antonin V."/>
            <person name="Barry K.W."/>
            <person name="Bougher N.L."/>
            <person name="Buchanan P."/>
            <person name="Buyck B."/>
            <person name="Bense V."/>
            <person name="Catcheside P."/>
            <person name="Chovatia M."/>
            <person name="Cooper J."/>
            <person name="Damon W."/>
            <person name="Desjardin D."/>
            <person name="Finy P."/>
            <person name="Geml J."/>
            <person name="Haridas S."/>
            <person name="Hughes K."/>
            <person name="Justo A."/>
            <person name="Karasinski D."/>
            <person name="Kautmanova I."/>
            <person name="Kiss B."/>
            <person name="Kocsube S."/>
            <person name="Kotiranta H."/>
            <person name="LaButti K.M."/>
            <person name="Lechner B.E."/>
            <person name="Liimatainen K."/>
            <person name="Lipzen A."/>
            <person name="Lukacs Z."/>
            <person name="Mihaltcheva S."/>
            <person name="Morgado L.N."/>
            <person name="Niskanen T."/>
            <person name="Noordeloos M.E."/>
            <person name="Ohm R.A."/>
            <person name="Ortiz-Santana B."/>
            <person name="Ovrebo C."/>
            <person name="Racz N."/>
            <person name="Riley R."/>
            <person name="Savchenko A."/>
            <person name="Shiryaev A."/>
            <person name="Soop K."/>
            <person name="Spirin V."/>
            <person name="Szebenyi C."/>
            <person name="Tomsovsky M."/>
            <person name="Tulloss R.E."/>
            <person name="Uehling J."/>
            <person name="Grigoriev I.V."/>
            <person name="Vagvolgyi C."/>
            <person name="Papp T."/>
            <person name="Martin F.M."/>
            <person name="Miettinen O."/>
            <person name="Hibbett D.S."/>
            <person name="Nagy L.G."/>
        </authorList>
    </citation>
    <scope>NUCLEOTIDE SEQUENCE [LARGE SCALE GENOMIC DNA]</scope>
    <source>
        <strain evidence="3 4">CBS 121175</strain>
    </source>
</reference>
<dbReference type="GO" id="GO:0016787">
    <property type="term" value="F:hydrolase activity"/>
    <property type="evidence" value="ECO:0007669"/>
    <property type="project" value="UniProtKB-KW"/>
</dbReference>
<dbReference type="Proteomes" id="UP000307440">
    <property type="component" value="Unassembled WGS sequence"/>
</dbReference>
<sequence length="513" mass="58616">MLYDDNPAYPHYDHLPYAKEPLKSIYVFQRLFTTLALVPWWVAYYTVVPRTLRPRASWSIRQIVNVNFTRRIFKVTEVAGVTWGTRDPTVAPNDITLKETKFEWVEPLKEQFRTGIVKEGAPFTRVGCYLWPPHVKSMAAKVMAKLHSPTTETPPNELDHIPMVGIFMHGGGYCHMSAHETSRTSRIPRGFMKQRILDEVYSVEYRLLQVAPFPAVVQDAAAVYQHVVEKYAAQQKKCKIFLIGDSSGGNLVLSLARWLRDEKHFPYPDGLVLLSPSCDTSHNLPETLSSYIPRPNQWSDYLVDNPEPRALLQRTFLGFKRQEGPSSPEEELRLMQIVHSEYVSPCSPIVLQRWGHTIQQDPEGKHSSDFWKYGLPNLPTYMKSARMPKNIDALNKAGGTWDDSVNPYRKTCQFPGLFSSFPKTIIVCGDAERLVREVRSLLGAMQKDGVDVTIHWAPDACHDALMLSEFWWDKKVLNGIWKEIDKWSQAFRQTVSADSSYSVVKSPEAQSIV</sequence>
<evidence type="ECO:0000313" key="3">
    <source>
        <dbReference type="EMBL" id="TFK29482.1"/>
    </source>
</evidence>
<dbReference type="SUPFAM" id="SSF53474">
    <property type="entry name" value="alpha/beta-Hydrolases"/>
    <property type="match status" value="1"/>
</dbReference>
<organism evidence="3 4">
    <name type="scientific">Coprinopsis marcescibilis</name>
    <name type="common">Agaric fungus</name>
    <name type="synonym">Psathyrella marcescibilis</name>
    <dbReference type="NCBI Taxonomy" id="230819"/>
    <lineage>
        <taxon>Eukaryota</taxon>
        <taxon>Fungi</taxon>
        <taxon>Dikarya</taxon>
        <taxon>Basidiomycota</taxon>
        <taxon>Agaricomycotina</taxon>
        <taxon>Agaricomycetes</taxon>
        <taxon>Agaricomycetidae</taxon>
        <taxon>Agaricales</taxon>
        <taxon>Agaricineae</taxon>
        <taxon>Psathyrellaceae</taxon>
        <taxon>Coprinopsis</taxon>
    </lineage>
</organism>
<dbReference type="STRING" id="230819.A0A5C3LA37"/>
<dbReference type="Pfam" id="PF07859">
    <property type="entry name" value="Abhydrolase_3"/>
    <property type="match status" value="1"/>
</dbReference>
<evidence type="ECO:0000259" key="2">
    <source>
        <dbReference type="Pfam" id="PF07859"/>
    </source>
</evidence>
<dbReference type="Gene3D" id="3.40.50.1820">
    <property type="entry name" value="alpha/beta hydrolase"/>
    <property type="match status" value="1"/>
</dbReference>
<evidence type="ECO:0000256" key="1">
    <source>
        <dbReference type="ARBA" id="ARBA00022801"/>
    </source>
</evidence>
<evidence type="ECO:0000313" key="4">
    <source>
        <dbReference type="Proteomes" id="UP000307440"/>
    </source>
</evidence>
<keyword evidence="1 3" id="KW-0378">Hydrolase</keyword>
<dbReference type="InterPro" id="IPR029058">
    <property type="entry name" value="AB_hydrolase_fold"/>
</dbReference>
<dbReference type="InterPro" id="IPR013094">
    <property type="entry name" value="AB_hydrolase_3"/>
</dbReference>
<dbReference type="PANTHER" id="PTHR48081">
    <property type="entry name" value="AB HYDROLASE SUPERFAMILY PROTEIN C4A8.06C"/>
    <property type="match status" value="1"/>
</dbReference>
<dbReference type="EMBL" id="ML210149">
    <property type="protein sequence ID" value="TFK29482.1"/>
    <property type="molecule type" value="Genomic_DNA"/>
</dbReference>
<keyword evidence="4" id="KW-1185">Reference proteome</keyword>
<dbReference type="PANTHER" id="PTHR48081:SF8">
    <property type="entry name" value="ALPHA_BETA HYDROLASE FOLD-3 DOMAIN-CONTAINING PROTEIN-RELATED"/>
    <property type="match status" value="1"/>
</dbReference>
<dbReference type="OrthoDB" id="2152029at2759"/>
<feature type="domain" description="Alpha/beta hydrolase fold-3" evidence="2">
    <location>
        <begin position="166"/>
        <end position="285"/>
    </location>
</feature>
<dbReference type="InterPro" id="IPR050300">
    <property type="entry name" value="GDXG_lipolytic_enzyme"/>
</dbReference>
<name>A0A5C3LA37_COPMA</name>
<gene>
    <name evidence="3" type="ORF">FA15DRAFT_664026</name>
</gene>
<protein>
    <submittedName>
        <fullName evidence="3">Alpha/beta-hydrolase</fullName>
    </submittedName>
</protein>
<accession>A0A5C3LA37</accession>
<dbReference type="AlphaFoldDB" id="A0A5C3LA37"/>